<reference evidence="3" key="1">
    <citation type="submission" date="2021-10" db="EMBL/GenBank/DDBJ databases">
        <title>Tropical sea cucumber genome reveals ecological adaptation and Cuvierian tubules defense mechanism.</title>
        <authorList>
            <person name="Chen T."/>
        </authorList>
    </citation>
    <scope>NUCLEOTIDE SEQUENCE</scope>
    <source>
        <strain evidence="3">Nanhai2018</strain>
        <tissue evidence="3">Muscle</tissue>
    </source>
</reference>
<feature type="domain" description="Fibronectin type-III" evidence="2">
    <location>
        <begin position="101"/>
        <end position="209"/>
    </location>
</feature>
<evidence type="ECO:0000313" key="4">
    <source>
        <dbReference type="Proteomes" id="UP001152320"/>
    </source>
</evidence>
<dbReference type="Pfam" id="PF00041">
    <property type="entry name" value="fn3"/>
    <property type="match status" value="3"/>
</dbReference>
<dbReference type="CDD" id="cd00063">
    <property type="entry name" value="FN3"/>
    <property type="match status" value="4"/>
</dbReference>
<feature type="domain" description="Fibronectin type-III" evidence="2">
    <location>
        <begin position="211"/>
        <end position="310"/>
    </location>
</feature>
<dbReference type="PROSITE" id="PS50853">
    <property type="entry name" value="FN3"/>
    <property type="match status" value="5"/>
</dbReference>
<feature type="signal peptide" evidence="1">
    <location>
        <begin position="1"/>
        <end position="26"/>
    </location>
</feature>
<accession>A0A9Q1C7M8</accession>
<feature type="domain" description="Fibronectin type-III" evidence="2">
    <location>
        <begin position="626"/>
        <end position="722"/>
    </location>
</feature>
<dbReference type="PANTHER" id="PTHR26391">
    <property type="entry name" value="INACTIVE TYROSINE-PROTEIN KINASE 7"/>
    <property type="match status" value="1"/>
</dbReference>
<gene>
    <name evidence="3" type="ORF">HOLleu_17016</name>
</gene>
<keyword evidence="4" id="KW-1185">Reference proteome</keyword>
<dbReference type="SMART" id="SM00060">
    <property type="entry name" value="FN3"/>
    <property type="match status" value="6"/>
</dbReference>
<feature type="chain" id="PRO_5040184571" evidence="1">
    <location>
        <begin position="27"/>
        <end position="722"/>
    </location>
</feature>
<name>A0A9Q1C7M8_HOLLE</name>
<feature type="domain" description="Fibronectin type-III" evidence="2">
    <location>
        <begin position="416"/>
        <end position="518"/>
    </location>
</feature>
<dbReference type="InterPro" id="IPR003961">
    <property type="entry name" value="FN3_dom"/>
</dbReference>
<keyword evidence="3" id="KW-0675">Receptor</keyword>
<keyword evidence="1" id="KW-0732">Signal</keyword>
<organism evidence="3 4">
    <name type="scientific">Holothuria leucospilota</name>
    <name type="common">Black long sea cucumber</name>
    <name type="synonym">Mertensiothuria leucospilota</name>
    <dbReference type="NCBI Taxonomy" id="206669"/>
    <lineage>
        <taxon>Eukaryota</taxon>
        <taxon>Metazoa</taxon>
        <taxon>Echinodermata</taxon>
        <taxon>Eleutherozoa</taxon>
        <taxon>Echinozoa</taxon>
        <taxon>Holothuroidea</taxon>
        <taxon>Aspidochirotacea</taxon>
        <taxon>Aspidochirotida</taxon>
        <taxon>Holothuriidae</taxon>
        <taxon>Holothuria</taxon>
    </lineage>
</organism>
<proteinExistence type="predicted"/>
<dbReference type="EMBL" id="JAIZAY010000007">
    <property type="protein sequence ID" value="KAJ8039336.1"/>
    <property type="molecule type" value="Genomic_DNA"/>
</dbReference>
<comment type="caution">
    <text evidence="3">The sequence shown here is derived from an EMBL/GenBank/DDBJ whole genome shotgun (WGS) entry which is preliminary data.</text>
</comment>
<feature type="domain" description="Fibronectin type-III" evidence="2">
    <location>
        <begin position="314"/>
        <end position="414"/>
    </location>
</feature>
<dbReference type="AlphaFoldDB" id="A0A9Q1C7M8"/>
<dbReference type="Gene3D" id="2.60.40.10">
    <property type="entry name" value="Immunoglobulins"/>
    <property type="match status" value="6"/>
</dbReference>
<dbReference type="SUPFAM" id="SSF49265">
    <property type="entry name" value="Fibronectin type III"/>
    <property type="match status" value="3"/>
</dbReference>
<dbReference type="Proteomes" id="UP001152320">
    <property type="component" value="Chromosome 7"/>
</dbReference>
<dbReference type="InterPro" id="IPR036116">
    <property type="entry name" value="FN3_sf"/>
</dbReference>
<evidence type="ECO:0000259" key="2">
    <source>
        <dbReference type="PROSITE" id="PS50853"/>
    </source>
</evidence>
<protein>
    <submittedName>
        <fullName evidence="3">Receptor-type tyrosine-protein phosphatase S</fullName>
    </submittedName>
</protein>
<dbReference type="InterPro" id="IPR013783">
    <property type="entry name" value="Ig-like_fold"/>
</dbReference>
<evidence type="ECO:0000256" key="1">
    <source>
        <dbReference type="SAM" id="SignalP"/>
    </source>
</evidence>
<dbReference type="PANTHER" id="PTHR26391:SF18">
    <property type="entry name" value="PROTEIN KINASE RECEPTOR TIE-1, PUTATIVE-RELATED"/>
    <property type="match status" value="1"/>
</dbReference>
<evidence type="ECO:0000313" key="3">
    <source>
        <dbReference type="EMBL" id="KAJ8039336.1"/>
    </source>
</evidence>
<sequence length="722" mass="80524">MHLAICKIQVLIAVTWQFNIVMGTGAATEGKLNLKHVGSDVLTPFEISNEENTTPERGRNGIAAVDEKLTLLDIGRGRKILNGTLIEEDLISQINRSGYNPVRHLRVIGDQDRQLIAKWKTPDLDTTLYVTVGYVVKYRLRKHLACSKNAENSEWHSLEVNATTTQVILNDLEDYASYNISVTPRTRHTGNGIERFGRSVSIIKRTLSSAPVANLQPGQSSKRSSPTTMVFHWNRVTCENQNGPNFTYVCALYKLLDGTHGELISEASVKEESYVVTNLEPCTSYRFEVIPRSREDTAHTEDILVQTPPAPFGLVRDLSLSPDDESGNVMVVWQPPLHTSCSVIGYSLTTTLQRQQACPHKLGPFEETTTRINGTSHVINMLPYATYMVSVSTHGENEELTGPAFIEVLTTPKKAPASSPAVSFDSLSSTVTSLVFTWEPVPCEDVNGAFIQYAYTLQRTGSDVLIDEGNIRDQSENRISFEGLNPCTNYTFRIRVENELFQGNFTTVQGETKLAVPGEDLNFLLRTEPTCVTHTACLLATWQTPAANSCPITSHVISLYQLDGDNCTETYKLIASSTVLNSERRQVFRGLEHNSLYRATLVVSNSAGMVEKEFQERTTEAAPTGSPQHVAVRRPIRRTRVSVSWEEPVCGLRNGKIVQYSYVLRQGEMVVQTGVTHNKWHHFTNLRGGTMYSFTVNASTALGTGPNWVSEYDEHLFFMTRW</sequence>
<dbReference type="OrthoDB" id="114660at2759"/>